<dbReference type="Proteomes" id="UP001214441">
    <property type="component" value="Unassembled WGS sequence"/>
</dbReference>
<dbReference type="Gene3D" id="3.10.180.10">
    <property type="entry name" value="2,3-Dihydroxybiphenyl 1,2-Dioxygenase, domain 1"/>
    <property type="match status" value="1"/>
</dbReference>
<dbReference type="PANTHER" id="PTHR43048:SF4">
    <property type="entry name" value="RING-CLEAVING DIOXYGENASE-RELATED"/>
    <property type="match status" value="1"/>
</dbReference>
<evidence type="ECO:0000256" key="1">
    <source>
        <dbReference type="ARBA" id="ARBA00022723"/>
    </source>
</evidence>
<dbReference type="InterPro" id="IPR029068">
    <property type="entry name" value="Glyas_Bleomycin-R_OHBP_Dase"/>
</dbReference>
<dbReference type="InterPro" id="IPR004360">
    <property type="entry name" value="Glyas_Fos-R_dOase_dom"/>
</dbReference>
<proteinExistence type="predicted"/>
<keyword evidence="1" id="KW-0479">Metal-binding</keyword>
<evidence type="ECO:0000313" key="3">
    <source>
        <dbReference type="EMBL" id="MDJ1137789.1"/>
    </source>
</evidence>
<dbReference type="RefSeq" id="WP_274045473.1">
    <property type="nucleotide sequence ID" value="NZ_JANCPR020000065.1"/>
</dbReference>
<dbReference type="SUPFAM" id="SSF54593">
    <property type="entry name" value="Glyoxalase/Bleomycin resistance protein/Dihydroxybiphenyl dioxygenase"/>
    <property type="match status" value="1"/>
</dbReference>
<sequence>MDLKLSQCFIAVDDHDKALPFYRDVLGMEVRNDVGSEGMRWVTVGPPAQPDVNIVLEPPLADPHASSADRQAVTELLAKGMLRGVIFRTGDCDETFERIRAAGGDVLQEPIDQPYGVRDCAFRDPAGNMLRFQQPRVAAGPGA</sequence>
<name>A0ABT7A8Y3_9ACTN</name>
<dbReference type="Pfam" id="PF00903">
    <property type="entry name" value="Glyoxalase"/>
    <property type="match status" value="1"/>
</dbReference>
<protein>
    <submittedName>
        <fullName evidence="3">VOC family protein</fullName>
    </submittedName>
</protein>
<dbReference type="InterPro" id="IPR037523">
    <property type="entry name" value="VOC_core"/>
</dbReference>
<feature type="domain" description="VOC" evidence="2">
    <location>
        <begin position="4"/>
        <end position="135"/>
    </location>
</feature>
<dbReference type="CDD" id="cd07263">
    <property type="entry name" value="VOC_like"/>
    <property type="match status" value="1"/>
</dbReference>
<evidence type="ECO:0000313" key="4">
    <source>
        <dbReference type="Proteomes" id="UP001214441"/>
    </source>
</evidence>
<dbReference type="PANTHER" id="PTHR43048">
    <property type="entry name" value="METHYLMALONYL-COA EPIMERASE"/>
    <property type="match status" value="1"/>
</dbReference>
<dbReference type="InterPro" id="IPR051785">
    <property type="entry name" value="MMCE/EMCE_epimerase"/>
</dbReference>
<organism evidence="3 4">
    <name type="scientific">Streptomyces iconiensis</name>
    <dbReference type="NCBI Taxonomy" id="1384038"/>
    <lineage>
        <taxon>Bacteria</taxon>
        <taxon>Bacillati</taxon>
        <taxon>Actinomycetota</taxon>
        <taxon>Actinomycetes</taxon>
        <taxon>Kitasatosporales</taxon>
        <taxon>Streptomycetaceae</taxon>
        <taxon>Streptomyces</taxon>
    </lineage>
</organism>
<gene>
    <name evidence="3" type="ORF">NMN56_038710</name>
</gene>
<comment type="caution">
    <text evidence="3">The sequence shown here is derived from an EMBL/GenBank/DDBJ whole genome shotgun (WGS) entry which is preliminary data.</text>
</comment>
<accession>A0ABT7A8Y3</accession>
<evidence type="ECO:0000259" key="2">
    <source>
        <dbReference type="PROSITE" id="PS51819"/>
    </source>
</evidence>
<dbReference type="EMBL" id="JANCPR020000065">
    <property type="protein sequence ID" value="MDJ1137789.1"/>
    <property type="molecule type" value="Genomic_DNA"/>
</dbReference>
<keyword evidence="4" id="KW-1185">Reference proteome</keyword>
<reference evidence="3 4" key="1">
    <citation type="submission" date="2023-05" db="EMBL/GenBank/DDBJ databases">
        <title>Streptantibioticus silvisoli sp. nov., acidotolerant actinomycetes 1 from pine litter.</title>
        <authorList>
            <person name="Swiecimska M."/>
            <person name="Golinska P."/>
            <person name="Sangal V."/>
            <person name="Wachnowicz B."/>
            <person name="Goodfellow M."/>
        </authorList>
    </citation>
    <scope>NUCLEOTIDE SEQUENCE [LARGE SCALE GENOMIC DNA]</scope>
    <source>
        <strain evidence="3 4">DSM 42109</strain>
    </source>
</reference>
<dbReference type="PROSITE" id="PS51819">
    <property type="entry name" value="VOC"/>
    <property type="match status" value="1"/>
</dbReference>